<dbReference type="Gene3D" id="3.40.50.300">
    <property type="entry name" value="P-loop containing nucleotide triphosphate hydrolases"/>
    <property type="match status" value="1"/>
</dbReference>
<dbReference type="GO" id="GO:0005829">
    <property type="term" value="C:cytosol"/>
    <property type="evidence" value="ECO:0007669"/>
    <property type="project" value="TreeGrafter"/>
</dbReference>
<dbReference type="PANTHER" id="PTHR43384">
    <property type="entry name" value="SEPTUM SITE-DETERMINING PROTEIN MIND HOMOLOG, CHLOROPLASTIC-RELATED"/>
    <property type="match status" value="1"/>
</dbReference>
<gene>
    <name evidence="2" type="primary">cooC_2</name>
    <name evidence="2" type="ORF">SBF1_3060005</name>
</gene>
<dbReference type="InterPro" id="IPR050625">
    <property type="entry name" value="ParA/MinD_ATPase"/>
</dbReference>
<dbReference type="PIRSF" id="PIRSF005647">
    <property type="entry name" value="CooC"/>
    <property type="match status" value="1"/>
</dbReference>
<evidence type="ECO:0000313" key="2">
    <source>
        <dbReference type="EMBL" id="SPF44333.1"/>
    </source>
</evidence>
<name>A0A2U3KXI2_9FIRM</name>
<feature type="domain" description="AAA" evidence="1">
    <location>
        <begin position="3"/>
        <end position="178"/>
    </location>
</feature>
<dbReference type="SUPFAM" id="SSF52540">
    <property type="entry name" value="P-loop containing nucleoside triphosphate hydrolases"/>
    <property type="match status" value="1"/>
</dbReference>
<dbReference type="GO" id="GO:0009898">
    <property type="term" value="C:cytoplasmic side of plasma membrane"/>
    <property type="evidence" value="ECO:0007669"/>
    <property type="project" value="TreeGrafter"/>
</dbReference>
<dbReference type="InterPro" id="IPR027417">
    <property type="entry name" value="P-loop_NTPase"/>
</dbReference>
<dbReference type="Proteomes" id="UP000238916">
    <property type="component" value="Unassembled WGS sequence"/>
</dbReference>
<proteinExistence type="predicted"/>
<sequence length="257" mass="28642">MTKYIAVSGKGGVGKTTFITLMLRQMLHEKTGVSILAVDADPNANLDEALGLTISTTISDVLEENKNMRTLADSTTTSYFLQNLQKTLLKTPKFDFLAMGDPQGPGCYCYPNNILRMYLETIEKNYDFVIVDSEAGMEHISRLTIPHIDIMFVISDSTTRGIRSAKRVHELIRGLQAEVMQIYLIVTKTEANSLEALADEITQTGLQLIGDIPLDELIFQQDMIGKPLFDLPDEAISVQAVDKIIRQANLIISRTER</sequence>
<dbReference type="Pfam" id="PF13614">
    <property type="entry name" value="AAA_31"/>
    <property type="match status" value="1"/>
</dbReference>
<dbReference type="EMBL" id="OMOF01000231">
    <property type="protein sequence ID" value="SPF44333.1"/>
    <property type="molecule type" value="Genomic_DNA"/>
</dbReference>
<dbReference type="AlphaFoldDB" id="A0A2U3KXI2"/>
<dbReference type="GO" id="GO:0051782">
    <property type="term" value="P:negative regulation of cell division"/>
    <property type="evidence" value="ECO:0007669"/>
    <property type="project" value="TreeGrafter"/>
</dbReference>
<evidence type="ECO:0000313" key="3">
    <source>
        <dbReference type="Proteomes" id="UP000238916"/>
    </source>
</evidence>
<dbReference type="GO" id="GO:0005524">
    <property type="term" value="F:ATP binding"/>
    <property type="evidence" value="ECO:0007669"/>
    <property type="project" value="TreeGrafter"/>
</dbReference>
<dbReference type="OrthoDB" id="9794577at2"/>
<dbReference type="PANTHER" id="PTHR43384:SF7">
    <property type="entry name" value="CARBON-MONOXIDE DEHYDROGENASE ACCESSORY PROTEIN"/>
    <property type="match status" value="1"/>
</dbReference>
<organism evidence="2 3">
    <name type="scientific">Candidatus Desulfosporosinus infrequens</name>
    <dbReference type="NCBI Taxonomy" id="2043169"/>
    <lineage>
        <taxon>Bacteria</taxon>
        <taxon>Bacillati</taxon>
        <taxon>Bacillota</taxon>
        <taxon>Clostridia</taxon>
        <taxon>Eubacteriales</taxon>
        <taxon>Desulfitobacteriaceae</taxon>
        <taxon>Desulfosporosinus</taxon>
    </lineage>
</organism>
<protein>
    <submittedName>
        <fullName evidence="2">Anaerobic carbon-monoxide dehydrogenase accessory protein CooC</fullName>
    </submittedName>
</protein>
<reference evidence="3" key="1">
    <citation type="submission" date="2018-02" db="EMBL/GenBank/DDBJ databases">
        <authorList>
            <person name="Hausmann B."/>
        </authorList>
    </citation>
    <scope>NUCLEOTIDE SEQUENCE [LARGE SCALE GENOMIC DNA]</scope>
    <source>
        <strain evidence="3">Peat soil MAG SbF1</strain>
    </source>
</reference>
<evidence type="ECO:0000259" key="1">
    <source>
        <dbReference type="Pfam" id="PF13614"/>
    </source>
</evidence>
<dbReference type="GO" id="GO:0016887">
    <property type="term" value="F:ATP hydrolysis activity"/>
    <property type="evidence" value="ECO:0007669"/>
    <property type="project" value="TreeGrafter"/>
</dbReference>
<dbReference type="InterPro" id="IPR025669">
    <property type="entry name" value="AAA_dom"/>
</dbReference>
<dbReference type="InterPro" id="IPR014433">
    <property type="entry name" value="CooC"/>
</dbReference>
<accession>A0A2U3KXI2</accession>